<sequence length="113" mass="13184">MTPDRVFEILESQRRRHVLSYLRRRDREVHVDELAAAVAARENDVDPADVDEDRLRQVQLSLHHVHLPKLESTGLIERSQGDERTVELTGDISPLEPGLDVQRSDERREYYTN</sequence>
<dbReference type="Proteomes" id="UP001500420">
    <property type="component" value="Unassembled WGS sequence"/>
</dbReference>
<gene>
    <name evidence="3" type="ORF">GCM10009020_26060</name>
</gene>
<evidence type="ECO:0000313" key="4">
    <source>
        <dbReference type="Proteomes" id="UP001500420"/>
    </source>
</evidence>
<evidence type="ECO:0000256" key="1">
    <source>
        <dbReference type="SAM" id="MobiDB-lite"/>
    </source>
</evidence>
<dbReference type="InterPro" id="IPR036388">
    <property type="entry name" value="WH-like_DNA-bd_sf"/>
</dbReference>
<comment type="caution">
    <text evidence="3">The sequence shown here is derived from an EMBL/GenBank/DDBJ whole genome shotgun (WGS) entry which is preliminary data.</text>
</comment>
<dbReference type="InterPro" id="IPR055768">
    <property type="entry name" value="DUF7344"/>
</dbReference>
<feature type="domain" description="DUF7344" evidence="2">
    <location>
        <begin position="7"/>
        <end position="81"/>
    </location>
</feature>
<feature type="region of interest" description="Disordered" evidence="1">
    <location>
        <begin position="77"/>
        <end position="113"/>
    </location>
</feature>
<dbReference type="Gene3D" id="1.10.10.10">
    <property type="entry name" value="Winged helix-like DNA-binding domain superfamily/Winged helix DNA-binding domain"/>
    <property type="match status" value="1"/>
</dbReference>
<dbReference type="EMBL" id="BAAADV010000007">
    <property type="protein sequence ID" value="GAA0677000.1"/>
    <property type="molecule type" value="Genomic_DNA"/>
</dbReference>
<organism evidence="3 4">
    <name type="scientific">Natronoarchaeum mannanilyticum</name>
    <dbReference type="NCBI Taxonomy" id="926360"/>
    <lineage>
        <taxon>Archaea</taxon>
        <taxon>Methanobacteriati</taxon>
        <taxon>Methanobacteriota</taxon>
        <taxon>Stenosarchaea group</taxon>
        <taxon>Halobacteria</taxon>
        <taxon>Halobacteriales</taxon>
        <taxon>Natronoarchaeaceae</taxon>
    </lineage>
</organism>
<accession>A0AAV3TCW9</accession>
<evidence type="ECO:0000313" key="3">
    <source>
        <dbReference type="EMBL" id="GAA0677000.1"/>
    </source>
</evidence>
<name>A0AAV3TCW9_9EURY</name>
<proteinExistence type="predicted"/>
<reference evidence="3 4" key="1">
    <citation type="journal article" date="2019" name="Int. J. Syst. Evol. Microbiol.">
        <title>The Global Catalogue of Microorganisms (GCM) 10K type strain sequencing project: providing services to taxonomists for standard genome sequencing and annotation.</title>
        <authorList>
            <consortium name="The Broad Institute Genomics Platform"/>
            <consortium name="The Broad Institute Genome Sequencing Center for Infectious Disease"/>
            <person name="Wu L."/>
            <person name="Ma J."/>
        </authorList>
    </citation>
    <scope>NUCLEOTIDE SEQUENCE [LARGE SCALE GENOMIC DNA]</scope>
    <source>
        <strain evidence="3 4">JCM 16328</strain>
    </source>
</reference>
<feature type="compositionally biased region" description="Basic and acidic residues" evidence="1">
    <location>
        <begin position="102"/>
        <end position="113"/>
    </location>
</feature>
<keyword evidence="4" id="KW-1185">Reference proteome</keyword>
<dbReference type="AlphaFoldDB" id="A0AAV3TCW9"/>
<protein>
    <recommendedName>
        <fullName evidence="2">DUF7344 domain-containing protein</fullName>
    </recommendedName>
</protein>
<dbReference type="Pfam" id="PF24035">
    <property type="entry name" value="DUF7344"/>
    <property type="match status" value="1"/>
</dbReference>
<evidence type="ECO:0000259" key="2">
    <source>
        <dbReference type="Pfam" id="PF24035"/>
    </source>
</evidence>